<gene>
    <name evidence="1" type="ORF">FBU59_001478</name>
</gene>
<proteinExistence type="predicted"/>
<name>A0ACC1JDU1_9FUNG</name>
<sequence>MYLISGRARGSARNSRSTRTATPGTTAPTAMEPVEDVSSDFSGIAGLDLGNDDGDEGDNENFDAADLNDPELLGELEALRSEMGLSSPPPRKKPTQQQLLQVHSEAAAPMSFDEDDEVLDSVVVTEEDMNDPGLLAELSQYGGAVAPPAPAKPAKLSPAPDNSAILETLGERAAEFKSAALAAKRQGDMDMARAMLMQMKTVQEATKCLLQNFARIAVDFDAMTDQLELQISHATRLAAHYLKAGDKPRALEFHRYRKRAQADLATVASYQANQRPAPPPFLHHEVTWTAPVDQRRDISVSELQVAINRVVSDGDLDATLNGSADSFVQWEIGWPRDRPSKAYARTIKFSEFDAGSVSLDYSHNIAAIDRQHPRPLMRWIERGRLVVEFYKYNGLLWGSQLIGRGSVPLADLRTKSEVTALVEMKAGTDASGTRGGKTLPGGPLFVDVAVRLRLPLSNQQEVAEHIERWIYIDNEEPAQPPQWFSEAKDEVAPKLKPELKPDLEPTNKPQEPSQPIVAKPAMQISKPVTDLEHKAPHAETTSQEMDDIALQLDSMDDILSNAVLELELSQIPARIQSADRDTASQLQELASAIQLRMSVVAAQVGAGAISIQDYMDGVTKEMATAKEWTLMAKRGGRKDLAVRALKRAKAMQNELSEMQSAMEANEE</sequence>
<keyword evidence="2" id="KW-1185">Reference proteome</keyword>
<reference evidence="1" key="1">
    <citation type="submission" date="2022-07" db="EMBL/GenBank/DDBJ databases">
        <title>Phylogenomic reconstructions and comparative analyses of Kickxellomycotina fungi.</title>
        <authorList>
            <person name="Reynolds N.K."/>
            <person name="Stajich J.E."/>
            <person name="Barry K."/>
            <person name="Grigoriev I.V."/>
            <person name="Crous P."/>
            <person name="Smith M.E."/>
        </authorList>
    </citation>
    <scope>NUCLEOTIDE SEQUENCE</scope>
    <source>
        <strain evidence="1">NRRL 5244</strain>
    </source>
</reference>
<dbReference type="EMBL" id="JANBPW010000657">
    <property type="protein sequence ID" value="KAJ1948684.1"/>
    <property type="molecule type" value="Genomic_DNA"/>
</dbReference>
<dbReference type="Proteomes" id="UP001150603">
    <property type="component" value="Unassembled WGS sequence"/>
</dbReference>
<comment type="caution">
    <text evidence="1">The sequence shown here is derived from an EMBL/GenBank/DDBJ whole genome shotgun (WGS) entry which is preliminary data.</text>
</comment>
<accession>A0ACC1JDU1</accession>
<protein>
    <submittedName>
        <fullName evidence="1">Uncharacterized protein</fullName>
    </submittedName>
</protein>
<evidence type="ECO:0000313" key="2">
    <source>
        <dbReference type="Proteomes" id="UP001150603"/>
    </source>
</evidence>
<organism evidence="1 2">
    <name type="scientific">Linderina macrospora</name>
    <dbReference type="NCBI Taxonomy" id="4868"/>
    <lineage>
        <taxon>Eukaryota</taxon>
        <taxon>Fungi</taxon>
        <taxon>Fungi incertae sedis</taxon>
        <taxon>Zoopagomycota</taxon>
        <taxon>Kickxellomycotina</taxon>
        <taxon>Kickxellomycetes</taxon>
        <taxon>Kickxellales</taxon>
        <taxon>Kickxellaceae</taxon>
        <taxon>Linderina</taxon>
    </lineage>
</organism>
<evidence type="ECO:0000313" key="1">
    <source>
        <dbReference type="EMBL" id="KAJ1948684.1"/>
    </source>
</evidence>